<evidence type="ECO:0000256" key="2">
    <source>
        <dbReference type="ARBA" id="ARBA00023134"/>
    </source>
</evidence>
<proteinExistence type="predicted"/>
<evidence type="ECO:0000256" key="1">
    <source>
        <dbReference type="ARBA" id="ARBA00022741"/>
    </source>
</evidence>
<name>A0AA35SXA0_GEOBA</name>
<dbReference type="GO" id="GO:0003924">
    <property type="term" value="F:GTPase activity"/>
    <property type="evidence" value="ECO:0007669"/>
    <property type="project" value="InterPro"/>
</dbReference>
<keyword evidence="2" id="KW-0342">GTP-binding</keyword>
<dbReference type="PROSITE" id="PS51421">
    <property type="entry name" value="RAS"/>
    <property type="match status" value="1"/>
</dbReference>
<dbReference type="Gene3D" id="3.40.50.300">
    <property type="entry name" value="P-loop containing nucleotide triphosphate hydrolases"/>
    <property type="match status" value="1"/>
</dbReference>
<accession>A0AA35SXA0</accession>
<dbReference type="GO" id="GO:0016020">
    <property type="term" value="C:membrane"/>
    <property type="evidence" value="ECO:0007669"/>
    <property type="project" value="InterPro"/>
</dbReference>
<keyword evidence="1" id="KW-0547">Nucleotide-binding</keyword>
<dbReference type="InterPro" id="IPR020849">
    <property type="entry name" value="Small_GTPase_Ras-type"/>
</dbReference>
<dbReference type="EMBL" id="CASHTH010002948">
    <property type="protein sequence ID" value="CAI8037573.1"/>
    <property type="molecule type" value="Genomic_DNA"/>
</dbReference>
<dbReference type="PRINTS" id="PR00449">
    <property type="entry name" value="RASTRNSFRMNG"/>
</dbReference>
<evidence type="ECO:0000313" key="4">
    <source>
        <dbReference type="Proteomes" id="UP001174909"/>
    </source>
</evidence>
<evidence type="ECO:0000313" key="3">
    <source>
        <dbReference type="EMBL" id="CAI8037573.1"/>
    </source>
</evidence>
<dbReference type="GO" id="GO:0007165">
    <property type="term" value="P:signal transduction"/>
    <property type="evidence" value="ECO:0007669"/>
    <property type="project" value="InterPro"/>
</dbReference>
<keyword evidence="4" id="KW-1185">Reference proteome</keyword>
<dbReference type="PANTHER" id="PTHR24070">
    <property type="entry name" value="RAS, DI-RAS, AND RHEB FAMILY MEMBERS OF SMALL GTPASE SUPERFAMILY"/>
    <property type="match status" value="1"/>
</dbReference>
<dbReference type="SUPFAM" id="SSF52540">
    <property type="entry name" value="P-loop containing nucleoside triphosphate hydrolases"/>
    <property type="match status" value="1"/>
</dbReference>
<organism evidence="3 4">
    <name type="scientific">Geodia barretti</name>
    <name type="common">Barrett's horny sponge</name>
    <dbReference type="NCBI Taxonomy" id="519541"/>
    <lineage>
        <taxon>Eukaryota</taxon>
        <taxon>Metazoa</taxon>
        <taxon>Porifera</taxon>
        <taxon>Demospongiae</taxon>
        <taxon>Heteroscleromorpha</taxon>
        <taxon>Tetractinellida</taxon>
        <taxon>Astrophorina</taxon>
        <taxon>Geodiidae</taxon>
        <taxon>Geodia</taxon>
    </lineage>
</organism>
<dbReference type="InterPro" id="IPR027417">
    <property type="entry name" value="P-loop_NTPase"/>
</dbReference>
<dbReference type="GO" id="GO:0005525">
    <property type="term" value="F:GTP binding"/>
    <property type="evidence" value="ECO:0007669"/>
    <property type="project" value="UniProtKB-KW"/>
</dbReference>
<gene>
    <name evidence="3" type="ORF">GBAR_LOCUS21017</name>
</gene>
<protein>
    <submittedName>
        <fullName evidence="3">Ras-related protein Rap-1b</fullName>
    </submittedName>
</protein>
<dbReference type="InterPro" id="IPR001806">
    <property type="entry name" value="Small_GTPase"/>
</dbReference>
<comment type="caution">
    <text evidence="3">The sequence shown here is derived from an EMBL/GenBank/DDBJ whole genome shotgun (WGS) entry which is preliminary data.</text>
</comment>
<dbReference type="AlphaFoldDB" id="A0AA35SXA0"/>
<sequence>MNEYKVAVFGYGVPGKTALITRFVTGTFVDIFDPTIEGIFRKQLKIGGETVVMEITDTGDANSFSGLHNLYFKNGDGFIFVYSVTSSSSLEDLPPLAEQMRRVKDK</sequence>
<dbReference type="Proteomes" id="UP001174909">
    <property type="component" value="Unassembled WGS sequence"/>
</dbReference>
<dbReference type="PROSITE" id="PS51419">
    <property type="entry name" value="RAB"/>
    <property type="match status" value="1"/>
</dbReference>
<dbReference type="Pfam" id="PF00071">
    <property type="entry name" value="Ras"/>
    <property type="match status" value="1"/>
</dbReference>
<dbReference type="SMART" id="SM00173">
    <property type="entry name" value="RAS"/>
    <property type="match status" value="1"/>
</dbReference>
<reference evidence="3" key="1">
    <citation type="submission" date="2023-03" db="EMBL/GenBank/DDBJ databases">
        <authorList>
            <person name="Steffen K."/>
            <person name="Cardenas P."/>
        </authorList>
    </citation>
    <scope>NUCLEOTIDE SEQUENCE</scope>
</reference>